<dbReference type="RefSeq" id="WP_207418466.1">
    <property type="nucleotide sequence ID" value="NZ_CP061177.1"/>
</dbReference>
<organism evidence="3 4">
    <name type="scientific">Roseomonas haemaphysalidis</name>
    <dbReference type="NCBI Taxonomy" id="2768162"/>
    <lineage>
        <taxon>Bacteria</taxon>
        <taxon>Pseudomonadati</taxon>
        <taxon>Pseudomonadota</taxon>
        <taxon>Alphaproteobacteria</taxon>
        <taxon>Acetobacterales</taxon>
        <taxon>Roseomonadaceae</taxon>
        <taxon>Roseomonas</taxon>
    </lineage>
</organism>
<dbReference type="PANTHER" id="PTHR46401:SF2">
    <property type="entry name" value="GLYCOSYLTRANSFERASE WBBK-RELATED"/>
    <property type="match status" value="1"/>
</dbReference>
<dbReference type="PANTHER" id="PTHR46401">
    <property type="entry name" value="GLYCOSYLTRANSFERASE WBBK-RELATED"/>
    <property type="match status" value="1"/>
</dbReference>
<name>A0ABS3KSN0_9PROT</name>
<evidence type="ECO:0000259" key="2">
    <source>
        <dbReference type="Pfam" id="PF00534"/>
    </source>
</evidence>
<evidence type="ECO:0000313" key="3">
    <source>
        <dbReference type="EMBL" id="MBO1080469.1"/>
    </source>
</evidence>
<dbReference type="InterPro" id="IPR001296">
    <property type="entry name" value="Glyco_trans_1"/>
</dbReference>
<evidence type="ECO:0000256" key="1">
    <source>
        <dbReference type="ARBA" id="ARBA00022679"/>
    </source>
</evidence>
<keyword evidence="4" id="KW-1185">Reference proteome</keyword>
<sequence length="813" mass="88099">MIPPFSAAPLRVAIFVTNAAGTYGGGRLAAFLLAHCLARAGAAVSFVTNAKPVFFEELRAFGAPGRVALHLTRDFHAGLPEGGFDAVVIIPGQSQERQFYMGARGFARRRGARLVLFNFETPNWFNSHSPAARSEDLWLEWRRCIEDGCLVLSNSAQSMRFAERYYVSHPATTRFGFWHQPVNVQALAGVAAQYREDRVVCFVRARDPHKGGQDLIDLLSEDLRGWTLSLIVGSAKLDEEYREAIVSQARRFGIGVEVKPLLTDTEKFVELKRARMLVYPSLFEGYGIPPIEALSAGTPCVCYDLPVFREVCGDALIVAAPGDVEGLRAGVRRVIATRPEDWAHLPQAVAAVRSIEHCGQQALNTIHDYVEQPLPTPPVPPPRRGGRLRVSPPRRDAAGWLQFQATLAPGPETPGFPGRLLLLRDGTVLDEQPAPGDGAPILLLHPDATPGEVRVQLVGADAEPADTVLRGWDIPPPRAEPAPPAGLRHGGLLFLREAASAVVTGWAAADPPPRLRAYAGTRRLWLQAGRARPDVMAKLGSLPPQAPGFSIHLDAADLAALEAAGTLTLLAAGPAGTTRLELRPQWQPAAPSLPELSPASAPALPPPAARLRRAEHDEYGVAEFEGWVLASPRVDVIQVWLDEVFLGETVPDRLLLHVFEKHRAYGDAFCGFQFTGRLPRAAGRAARYRIAFCQGERVVLELHGEMTPTRRANGPLGSDAALLPEGLLDQPGEAVAVVVQDASLLDPVAGAARRALLRHLRDDGQRVVLVLHGNPHRFSDDLPRWRALADGVLLVNPLNPWTETPPGFGTGGE</sequence>
<dbReference type="Pfam" id="PF00534">
    <property type="entry name" value="Glycos_transf_1"/>
    <property type="match status" value="1"/>
</dbReference>
<dbReference type="Gene3D" id="3.40.50.2000">
    <property type="entry name" value="Glycogen Phosphorylase B"/>
    <property type="match status" value="1"/>
</dbReference>
<evidence type="ECO:0000313" key="4">
    <source>
        <dbReference type="Proteomes" id="UP001518989"/>
    </source>
</evidence>
<gene>
    <name evidence="3" type="ORF">IAI61_15610</name>
</gene>
<comment type="caution">
    <text evidence="3">The sequence shown here is derived from an EMBL/GenBank/DDBJ whole genome shotgun (WGS) entry which is preliminary data.</text>
</comment>
<dbReference type="Proteomes" id="UP001518989">
    <property type="component" value="Unassembled WGS sequence"/>
</dbReference>
<reference evidence="3 4" key="1">
    <citation type="submission" date="2020-09" db="EMBL/GenBank/DDBJ databases">
        <title>Roseomonas.</title>
        <authorList>
            <person name="Zhu W."/>
        </authorList>
    </citation>
    <scope>NUCLEOTIDE SEQUENCE [LARGE SCALE GENOMIC DNA]</scope>
    <source>
        <strain evidence="3 4">573</strain>
    </source>
</reference>
<feature type="domain" description="Glycosyl transferase family 1" evidence="2">
    <location>
        <begin position="194"/>
        <end position="338"/>
    </location>
</feature>
<protein>
    <submittedName>
        <fullName evidence="3">Glycosyltransferase</fullName>
    </submittedName>
</protein>
<keyword evidence="1" id="KW-0808">Transferase</keyword>
<dbReference type="SUPFAM" id="SSF53756">
    <property type="entry name" value="UDP-Glycosyltransferase/glycogen phosphorylase"/>
    <property type="match status" value="1"/>
</dbReference>
<dbReference type="EMBL" id="JACTNG010000009">
    <property type="protein sequence ID" value="MBO1080469.1"/>
    <property type="molecule type" value="Genomic_DNA"/>
</dbReference>
<accession>A0ABS3KSN0</accession>
<proteinExistence type="predicted"/>